<dbReference type="PANTHER" id="PTHR35605:SF1">
    <property type="entry name" value="ECP2 EFFECTOR PROTEIN DOMAIN-CONTAINING PROTEIN-RELATED"/>
    <property type="match status" value="1"/>
</dbReference>
<dbReference type="OrthoDB" id="4575253at2759"/>
<dbReference type="EMBL" id="JAGPXD010000001">
    <property type="protein sequence ID" value="KAH7374608.1"/>
    <property type="molecule type" value="Genomic_DNA"/>
</dbReference>
<comment type="caution">
    <text evidence="1">The sequence shown here is derived from an EMBL/GenBank/DDBJ whole genome shotgun (WGS) entry which is preliminary data.</text>
</comment>
<evidence type="ECO:0000313" key="1">
    <source>
        <dbReference type="EMBL" id="KAH7374608.1"/>
    </source>
</evidence>
<dbReference type="AlphaFoldDB" id="A0A8K0TTY8"/>
<name>A0A8K0TTY8_9PEZI</name>
<accession>A0A8K0TTY8</accession>
<keyword evidence="2" id="KW-1185">Reference proteome</keyword>
<protein>
    <submittedName>
        <fullName evidence="1">Uncharacterized protein</fullName>
    </submittedName>
</protein>
<proteinExistence type="predicted"/>
<sequence length="223" mass="24405">MRTSYVAAGIQVGLAVASQVAAALQLPDVQSSLPDGYSQVPLEWELQSHVGGQTFLLNGTVQDVHKELEKRNPNFRVDFGLEDPVDNVTIAGLHPGHGPLERRIPSECAGHWQKVDCDIPKLTCQIDEIYEGINHLKKAIGSPRLPPGPKICSVVSCISYSAILFCSDHDMYFNAPFYDAAVGAECIIKECDRGDYLIKGQAWAAGSEGKWSVMVRRPDKKCP</sequence>
<gene>
    <name evidence="1" type="ORF">B0T11DRAFT_322735</name>
</gene>
<evidence type="ECO:0000313" key="2">
    <source>
        <dbReference type="Proteomes" id="UP000813385"/>
    </source>
</evidence>
<reference evidence="1" key="1">
    <citation type="journal article" date="2021" name="Nat. Commun.">
        <title>Genetic determinants of endophytism in the Arabidopsis root mycobiome.</title>
        <authorList>
            <person name="Mesny F."/>
            <person name="Miyauchi S."/>
            <person name="Thiergart T."/>
            <person name="Pickel B."/>
            <person name="Atanasova L."/>
            <person name="Karlsson M."/>
            <person name="Huettel B."/>
            <person name="Barry K.W."/>
            <person name="Haridas S."/>
            <person name="Chen C."/>
            <person name="Bauer D."/>
            <person name="Andreopoulos W."/>
            <person name="Pangilinan J."/>
            <person name="LaButti K."/>
            <person name="Riley R."/>
            <person name="Lipzen A."/>
            <person name="Clum A."/>
            <person name="Drula E."/>
            <person name="Henrissat B."/>
            <person name="Kohler A."/>
            <person name="Grigoriev I.V."/>
            <person name="Martin F.M."/>
            <person name="Hacquard S."/>
        </authorList>
    </citation>
    <scope>NUCLEOTIDE SEQUENCE</scope>
    <source>
        <strain evidence="1">MPI-CAGE-AT-0016</strain>
    </source>
</reference>
<dbReference type="Proteomes" id="UP000813385">
    <property type="component" value="Unassembled WGS sequence"/>
</dbReference>
<organism evidence="1 2">
    <name type="scientific">Plectosphaerella cucumerina</name>
    <dbReference type="NCBI Taxonomy" id="40658"/>
    <lineage>
        <taxon>Eukaryota</taxon>
        <taxon>Fungi</taxon>
        <taxon>Dikarya</taxon>
        <taxon>Ascomycota</taxon>
        <taxon>Pezizomycotina</taxon>
        <taxon>Sordariomycetes</taxon>
        <taxon>Hypocreomycetidae</taxon>
        <taxon>Glomerellales</taxon>
        <taxon>Plectosphaerellaceae</taxon>
        <taxon>Plectosphaerella</taxon>
    </lineage>
</organism>
<dbReference type="PANTHER" id="PTHR35605">
    <property type="entry name" value="ECP2 EFFECTOR PROTEIN DOMAIN-CONTAINING PROTEIN-RELATED"/>
    <property type="match status" value="1"/>
</dbReference>